<dbReference type="GO" id="GO:0008870">
    <property type="term" value="F:galactoside O-acetyltransferase activity"/>
    <property type="evidence" value="ECO:0007669"/>
    <property type="project" value="TreeGrafter"/>
</dbReference>
<dbReference type="InterPro" id="IPR039369">
    <property type="entry name" value="LacA-like"/>
</dbReference>
<keyword evidence="2 5" id="KW-0808">Transferase</keyword>
<name>A0A0R1LRZ7_9LACO</name>
<dbReference type="Gene3D" id="2.160.10.10">
    <property type="entry name" value="Hexapeptide repeat proteins"/>
    <property type="match status" value="1"/>
</dbReference>
<feature type="domain" description="Maltose/galactoside acetyltransferase" evidence="6">
    <location>
        <begin position="7"/>
        <end position="61"/>
    </location>
</feature>
<proteinExistence type="inferred from homology"/>
<dbReference type="InterPro" id="IPR001451">
    <property type="entry name" value="Hexapep"/>
</dbReference>
<sequence length="205" mass="22701">MVERTEKQRMLTGDMYNSMDPELIKLRGVAHKLCAEYNQLLETEEEQRQAITEQLLPNHGEGTYLQGPIQFDYGQFTSVGVNFYANFNFTVLDEAPITIGDNVMCGPNVSLMTALHPLRYQQRNMRADEHGHLNYSYEHAEPITIGNNCWLASNVTVIGGVTIGDGCVIGAGSVVTKDIPVNSLAVGNPCRVIRPITEADTLAER</sequence>
<accession>A0A0R1LRZ7</accession>
<dbReference type="InterPro" id="IPR011004">
    <property type="entry name" value="Trimer_LpxA-like_sf"/>
</dbReference>
<dbReference type="EMBL" id="AZEE01000027">
    <property type="protein sequence ID" value="KRK98620.1"/>
    <property type="molecule type" value="Genomic_DNA"/>
</dbReference>
<evidence type="ECO:0000313" key="8">
    <source>
        <dbReference type="Proteomes" id="UP000051160"/>
    </source>
</evidence>
<evidence type="ECO:0000256" key="5">
    <source>
        <dbReference type="RuleBase" id="RU367021"/>
    </source>
</evidence>
<dbReference type="Pfam" id="PF00132">
    <property type="entry name" value="Hexapep"/>
    <property type="match status" value="1"/>
</dbReference>
<dbReference type="SUPFAM" id="SSF51161">
    <property type="entry name" value="Trimeric LpxA-like enzymes"/>
    <property type="match status" value="1"/>
</dbReference>
<dbReference type="CDD" id="cd03357">
    <property type="entry name" value="LbH_MAT_GAT"/>
    <property type="match status" value="1"/>
</dbReference>
<evidence type="ECO:0000256" key="2">
    <source>
        <dbReference type="ARBA" id="ARBA00022679"/>
    </source>
</evidence>
<dbReference type="EC" id="2.3.1.-" evidence="5"/>
<dbReference type="RefSeq" id="WP_054699352.1">
    <property type="nucleotide sequence ID" value="NZ_AZEE01000027.1"/>
</dbReference>
<protein>
    <recommendedName>
        <fullName evidence="5">Acetyltransferase</fullName>
        <ecNumber evidence="5">2.3.1.-</ecNumber>
    </recommendedName>
</protein>
<dbReference type="PANTHER" id="PTHR43017">
    <property type="entry name" value="GALACTOSIDE O-ACETYLTRANSFERASE"/>
    <property type="match status" value="1"/>
</dbReference>
<dbReference type="STRING" id="1423776.FD04_GL000354"/>
<comment type="similarity">
    <text evidence="1 5">Belongs to the transferase hexapeptide repeat family.</text>
</comment>
<dbReference type="PATRIC" id="fig|1423776.4.peg.355"/>
<dbReference type="SMART" id="SM01266">
    <property type="entry name" value="Mac"/>
    <property type="match status" value="1"/>
</dbReference>
<keyword evidence="8" id="KW-1185">Reference proteome</keyword>
<dbReference type="Pfam" id="PF12464">
    <property type="entry name" value="Mac"/>
    <property type="match status" value="1"/>
</dbReference>
<dbReference type="AlphaFoldDB" id="A0A0R1LRZ7"/>
<dbReference type="InterPro" id="IPR024688">
    <property type="entry name" value="Mac_dom"/>
</dbReference>
<organism evidence="7 8">
    <name type="scientific">Secundilactobacillus odoratitofui DSM 19909 = JCM 15043</name>
    <dbReference type="NCBI Taxonomy" id="1423776"/>
    <lineage>
        <taxon>Bacteria</taxon>
        <taxon>Bacillati</taxon>
        <taxon>Bacillota</taxon>
        <taxon>Bacilli</taxon>
        <taxon>Lactobacillales</taxon>
        <taxon>Lactobacillaceae</taxon>
        <taxon>Secundilactobacillus</taxon>
    </lineage>
</organism>
<dbReference type="OrthoDB" id="9812571at2"/>
<evidence type="ECO:0000256" key="4">
    <source>
        <dbReference type="ARBA" id="ARBA00023315"/>
    </source>
</evidence>
<evidence type="ECO:0000259" key="6">
    <source>
        <dbReference type="SMART" id="SM01266"/>
    </source>
</evidence>
<keyword evidence="3" id="KW-0677">Repeat</keyword>
<evidence type="ECO:0000256" key="3">
    <source>
        <dbReference type="ARBA" id="ARBA00022737"/>
    </source>
</evidence>
<reference evidence="7 8" key="1">
    <citation type="journal article" date="2015" name="Genome Announc.">
        <title>Expanding the biotechnology potential of lactobacilli through comparative genomics of 213 strains and associated genera.</title>
        <authorList>
            <person name="Sun Z."/>
            <person name="Harris H.M."/>
            <person name="McCann A."/>
            <person name="Guo C."/>
            <person name="Argimon S."/>
            <person name="Zhang W."/>
            <person name="Yang X."/>
            <person name="Jeffery I.B."/>
            <person name="Cooney J.C."/>
            <person name="Kagawa T.F."/>
            <person name="Liu W."/>
            <person name="Song Y."/>
            <person name="Salvetti E."/>
            <person name="Wrobel A."/>
            <person name="Rasinkangas P."/>
            <person name="Parkhill J."/>
            <person name="Rea M.C."/>
            <person name="O'Sullivan O."/>
            <person name="Ritari J."/>
            <person name="Douillard F.P."/>
            <person name="Paul Ross R."/>
            <person name="Yang R."/>
            <person name="Briner A.E."/>
            <person name="Felis G.E."/>
            <person name="de Vos W.M."/>
            <person name="Barrangou R."/>
            <person name="Klaenhammer T.R."/>
            <person name="Caufield P.W."/>
            <person name="Cui Y."/>
            <person name="Zhang H."/>
            <person name="O'Toole P.W."/>
        </authorList>
    </citation>
    <scope>NUCLEOTIDE SEQUENCE [LARGE SCALE GENOMIC DNA]</scope>
    <source>
        <strain evidence="7 8">DSM 19909</strain>
    </source>
</reference>
<comment type="caution">
    <text evidence="7">The sequence shown here is derived from an EMBL/GenBank/DDBJ whole genome shotgun (WGS) entry which is preliminary data.</text>
</comment>
<dbReference type="PANTHER" id="PTHR43017:SF1">
    <property type="entry name" value="ACETYLTRANSFERASE YJL218W-RELATED"/>
    <property type="match status" value="1"/>
</dbReference>
<dbReference type="FunFam" id="2.160.10.10:FF:000025">
    <property type="entry name" value="Hexapeptide-repeat containing-acetyltransferase"/>
    <property type="match status" value="1"/>
</dbReference>
<gene>
    <name evidence="7" type="ORF">FD04_GL000354</name>
</gene>
<evidence type="ECO:0000313" key="7">
    <source>
        <dbReference type="EMBL" id="KRK98620.1"/>
    </source>
</evidence>
<keyword evidence="4 5" id="KW-0012">Acyltransferase</keyword>
<evidence type="ECO:0000256" key="1">
    <source>
        <dbReference type="ARBA" id="ARBA00007274"/>
    </source>
</evidence>
<dbReference type="Proteomes" id="UP000051160">
    <property type="component" value="Unassembled WGS sequence"/>
</dbReference>